<feature type="domain" description="Amidase" evidence="2">
    <location>
        <begin position="31"/>
        <end position="450"/>
    </location>
</feature>
<evidence type="ECO:0000313" key="4">
    <source>
        <dbReference type="Proteomes" id="UP001237448"/>
    </source>
</evidence>
<dbReference type="PANTHER" id="PTHR11895">
    <property type="entry name" value="TRANSAMIDASE"/>
    <property type="match status" value="1"/>
</dbReference>
<evidence type="ECO:0000256" key="1">
    <source>
        <dbReference type="ARBA" id="ARBA00009199"/>
    </source>
</evidence>
<dbReference type="Proteomes" id="UP001237448">
    <property type="component" value="Unassembled WGS sequence"/>
</dbReference>
<evidence type="ECO:0000259" key="2">
    <source>
        <dbReference type="Pfam" id="PF01425"/>
    </source>
</evidence>
<protein>
    <submittedName>
        <fullName evidence="3">Aspartyl-tRNA(Asn)/glutamyl-tRNA(Gln) amidotransferase subunit A</fullName>
        <ecNumber evidence="3">6.3.5.6</ecNumber>
        <ecNumber evidence="3">6.3.5.7</ecNumber>
    </submittedName>
</protein>
<keyword evidence="3" id="KW-0436">Ligase</keyword>
<dbReference type="GO" id="GO:0050567">
    <property type="term" value="F:glutaminyl-tRNA synthase (glutamine-hydrolyzing) activity"/>
    <property type="evidence" value="ECO:0007669"/>
    <property type="project" value="UniProtKB-EC"/>
</dbReference>
<proteinExistence type="inferred from homology"/>
<dbReference type="InterPro" id="IPR000120">
    <property type="entry name" value="Amidase"/>
</dbReference>
<accession>A0ABU0FM51</accession>
<dbReference type="RefSeq" id="WP_307434756.1">
    <property type="nucleotide sequence ID" value="NZ_JAUSVK010000001.1"/>
</dbReference>
<comment type="caution">
    <text evidence="3">The sequence shown here is derived from an EMBL/GenBank/DDBJ whole genome shotgun (WGS) entry which is preliminary data.</text>
</comment>
<comment type="similarity">
    <text evidence="1">Belongs to the amidase family.</text>
</comment>
<gene>
    <name evidence="3" type="ORF">J3R73_005475</name>
</gene>
<dbReference type="EC" id="6.3.5.7" evidence="3"/>
<dbReference type="EMBL" id="JAUSVK010000001">
    <property type="protein sequence ID" value="MDQ0395683.1"/>
    <property type="molecule type" value="Genomic_DNA"/>
</dbReference>
<dbReference type="SUPFAM" id="SSF75304">
    <property type="entry name" value="Amidase signature (AS) enzymes"/>
    <property type="match status" value="1"/>
</dbReference>
<evidence type="ECO:0000313" key="3">
    <source>
        <dbReference type="EMBL" id="MDQ0395683.1"/>
    </source>
</evidence>
<dbReference type="GO" id="GO:0050566">
    <property type="term" value="F:asparaginyl-tRNA synthase (glutamine-hydrolyzing) activity"/>
    <property type="evidence" value="ECO:0007669"/>
    <property type="project" value="UniProtKB-EC"/>
</dbReference>
<organism evidence="3 4">
    <name type="scientific">Labrys monachus</name>
    <dbReference type="NCBI Taxonomy" id="217067"/>
    <lineage>
        <taxon>Bacteria</taxon>
        <taxon>Pseudomonadati</taxon>
        <taxon>Pseudomonadota</taxon>
        <taxon>Alphaproteobacteria</taxon>
        <taxon>Hyphomicrobiales</taxon>
        <taxon>Xanthobacteraceae</taxon>
        <taxon>Labrys</taxon>
    </lineage>
</organism>
<dbReference type="PANTHER" id="PTHR11895:SF7">
    <property type="entry name" value="GLUTAMYL-TRNA(GLN) AMIDOTRANSFERASE SUBUNIT A, MITOCHONDRIAL"/>
    <property type="match status" value="1"/>
</dbReference>
<dbReference type="InterPro" id="IPR023631">
    <property type="entry name" value="Amidase_dom"/>
</dbReference>
<dbReference type="InterPro" id="IPR036928">
    <property type="entry name" value="AS_sf"/>
</dbReference>
<reference evidence="3 4" key="1">
    <citation type="submission" date="2023-07" db="EMBL/GenBank/DDBJ databases">
        <title>Genomic Encyclopedia of Type Strains, Phase IV (KMG-IV): sequencing the most valuable type-strain genomes for metagenomic binning, comparative biology and taxonomic classification.</title>
        <authorList>
            <person name="Goeker M."/>
        </authorList>
    </citation>
    <scope>NUCLEOTIDE SEQUENCE [LARGE SCALE GENOMIC DNA]</scope>
    <source>
        <strain evidence="3 4">DSM 5896</strain>
    </source>
</reference>
<dbReference type="Gene3D" id="3.90.1300.10">
    <property type="entry name" value="Amidase signature (AS) domain"/>
    <property type="match status" value="1"/>
</dbReference>
<dbReference type="Pfam" id="PF01425">
    <property type="entry name" value="Amidase"/>
    <property type="match status" value="1"/>
</dbReference>
<sequence length="471" mass="48783">MSTSDTAPLWSLTAAELVAGYRTGAFSPTAVMDAVFDRLDAVNPGLNAVIAVDREGATLAALDSTLRWENGAPLSVLDGVPISIKDNLYLAGLPATWGSRLHRDFVPDHDEPAVARLRAAGALLFGKTNVPEFTVQGYTGNLVFGTTFNPHARGMTPGGSTGGGAAAVAAGIGPLAIGTDAGGSIRRPAAHCGLFALKPSIGHVTRYDGFPQLLADFEVVGAIGRSAADLDSVREVLETFDPADPRTLATAAPARPFPAEPRIAFMPAIGANPVDPRIAAASRRIAAALAETGARVETIEAPFDADRVTAAWTAIMQAGLAWHLSKFEGWQALVNPSARALAEQGAARTAGELLDALAAAAEVRSAAGLFFRDYDLLLCPATAALAWPADTIFPPEIDGREVGPRGHAVFTGWMNVTGLPAVTVPVAMTDAQGGIGLQLVAGHGRDRDLLDFLATSPALRPFAPASLANPD</sequence>
<name>A0ABU0FM51_9HYPH</name>
<dbReference type="EC" id="6.3.5.6" evidence="3"/>
<keyword evidence="4" id="KW-1185">Reference proteome</keyword>